<dbReference type="Pfam" id="PF00440">
    <property type="entry name" value="TetR_N"/>
    <property type="match status" value="1"/>
</dbReference>
<dbReference type="AlphaFoldDB" id="M0QH80"/>
<evidence type="ECO:0000256" key="2">
    <source>
        <dbReference type="PROSITE-ProRule" id="PRU00335"/>
    </source>
</evidence>
<dbReference type="SUPFAM" id="SSF46689">
    <property type="entry name" value="Homeodomain-like"/>
    <property type="match status" value="1"/>
</dbReference>
<dbReference type="EMBL" id="BANX01000004">
    <property type="protein sequence ID" value="GAC66782.1"/>
    <property type="molecule type" value="Genomic_DNA"/>
</dbReference>
<name>M0QH80_9ACTN</name>
<dbReference type="GO" id="GO:0003677">
    <property type="term" value="F:DNA binding"/>
    <property type="evidence" value="ECO:0007669"/>
    <property type="project" value="UniProtKB-UniRule"/>
</dbReference>
<dbReference type="RefSeq" id="WP_007617313.1">
    <property type="nucleotide sequence ID" value="NZ_BANX01000004.1"/>
</dbReference>
<sequence length="230" mass="24828">MATVQGRRYGGADADERRLRRREAFVVAGLDLFGSEDFDAVSIKRLCDHAGLTQRYFYESFSDRAGALGAVYEDCVQFARAATIAAASPFIDTSSGTVGQNGVADADVPAAARAILGAFIDCLASDPRRSRVMLVEVVGVSAELERQRLQAIHGWADLILTFARGTRPSSRVQRLAAVGLVGAVTQLLVDWYTATTAPIDASSGPDDFDLEAIREVCVELFVATHARLEW</sequence>
<dbReference type="InterPro" id="IPR036271">
    <property type="entry name" value="Tet_transcr_reg_TetR-rel_C_sf"/>
</dbReference>
<organism evidence="4 5">
    <name type="scientific">Gordonia soli NBRC 108243</name>
    <dbReference type="NCBI Taxonomy" id="1223545"/>
    <lineage>
        <taxon>Bacteria</taxon>
        <taxon>Bacillati</taxon>
        <taxon>Actinomycetota</taxon>
        <taxon>Actinomycetes</taxon>
        <taxon>Mycobacteriales</taxon>
        <taxon>Gordoniaceae</taxon>
        <taxon>Gordonia</taxon>
    </lineage>
</organism>
<evidence type="ECO:0000259" key="3">
    <source>
        <dbReference type="PROSITE" id="PS50977"/>
    </source>
</evidence>
<evidence type="ECO:0000256" key="1">
    <source>
        <dbReference type="ARBA" id="ARBA00023125"/>
    </source>
</evidence>
<dbReference type="Proteomes" id="UP000011666">
    <property type="component" value="Unassembled WGS sequence"/>
</dbReference>
<dbReference type="InterPro" id="IPR001647">
    <property type="entry name" value="HTH_TetR"/>
</dbReference>
<dbReference type="Gene3D" id="1.10.357.10">
    <property type="entry name" value="Tetracycline Repressor, domain 2"/>
    <property type="match status" value="1"/>
</dbReference>
<dbReference type="SUPFAM" id="SSF48498">
    <property type="entry name" value="Tetracyclin repressor-like, C-terminal domain"/>
    <property type="match status" value="1"/>
</dbReference>
<comment type="caution">
    <text evidence="4">The sequence shown here is derived from an EMBL/GenBank/DDBJ whole genome shotgun (WGS) entry which is preliminary data.</text>
</comment>
<feature type="domain" description="HTH tetR-type" evidence="3">
    <location>
        <begin position="19"/>
        <end position="79"/>
    </location>
</feature>
<protein>
    <submittedName>
        <fullName evidence="4">Putative TetR family transcriptional regulator</fullName>
    </submittedName>
</protein>
<dbReference type="InterPro" id="IPR009057">
    <property type="entry name" value="Homeodomain-like_sf"/>
</dbReference>
<accession>M0QH80</accession>
<feature type="DNA-binding region" description="H-T-H motif" evidence="2">
    <location>
        <begin position="42"/>
        <end position="61"/>
    </location>
</feature>
<evidence type="ECO:0000313" key="4">
    <source>
        <dbReference type="EMBL" id="GAC66782.1"/>
    </source>
</evidence>
<keyword evidence="1 2" id="KW-0238">DNA-binding</keyword>
<gene>
    <name evidence="4" type="ORF">GS4_04_00390</name>
</gene>
<proteinExistence type="predicted"/>
<keyword evidence="5" id="KW-1185">Reference proteome</keyword>
<dbReference type="PROSITE" id="PS50977">
    <property type="entry name" value="HTH_TETR_2"/>
    <property type="match status" value="1"/>
</dbReference>
<dbReference type="STRING" id="1223545.GS4_04_00390"/>
<evidence type="ECO:0000313" key="5">
    <source>
        <dbReference type="Proteomes" id="UP000011666"/>
    </source>
</evidence>
<reference evidence="4 5" key="1">
    <citation type="submission" date="2013-01" db="EMBL/GenBank/DDBJ databases">
        <title>Whole genome shotgun sequence of Gordonia soli NBRC 108243.</title>
        <authorList>
            <person name="Isaki-Nakamura S."/>
            <person name="Hosoyama A."/>
            <person name="Tsuchikane K."/>
            <person name="Ando Y."/>
            <person name="Baba S."/>
            <person name="Ohji S."/>
            <person name="Hamada M."/>
            <person name="Tamura T."/>
            <person name="Yamazoe A."/>
            <person name="Yamazaki S."/>
            <person name="Fujita N."/>
        </authorList>
    </citation>
    <scope>NUCLEOTIDE SEQUENCE [LARGE SCALE GENOMIC DNA]</scope>
    <source>
        <strain evidence="4 5">NBRC 108243</strain>
    </source>
</reference>
<dbReference type="eggNOG" id="COG1309">
    <property type="taxonomic scope" value="Bacteria"/>
</dbReference>